<proteinExistence type="predicted"/>
<organism evidence="2 3">
    <name type="scientific">Nitratireductor mangrovi</name>
    <dbReference type="NCBI Taxonomy" id="2599600"/>
    <lineage>
        <taxon>Bacteria</taxon>
        <taxon>Pseudomonadati</taxon>
        <taxon>Pseudomonadota</taxon>
        <taxon>Alphaproteobacteria</taxon>
        <taxon>Hyphomicrobiales</taxon>
        <taxon>Phyllobacteriaceae</taxon>
        <taxon>Nitratireductor</taxon>
    </lineage>
</organism>
<dbReference type="RefSeq" id="WP_146301687.1">
    <property type="nucleotide sequence ID" value="NZ_CP042301.2"/>
</dbReference>
<dbReference type="Proteomes" id="UP000321389">
    <property type="component" value="Chromosome"/>
</dbReference>
<evidence type="ECO:0008006" key="4">
    <source>
        <dbReference type="Google" id="ProtNLM"/>
    </source>
</evidence>
<evidence type="ECO:0000256" key="1">
    <source>
        <dbReference type="SAM" id="SignalP"/>
    </source>
</evidence>
<evidence type="ECO:0000313" key="2">
    <source>
        <dbReference type="EMBL" id="QDZ03054.1"/>
    </source>
</evidence>
<feature type="chain" id="PRO_5022894133" description="DUF4148 domain-containing protein" evidence="1">
    <location>
        <begin position="27"/>
        <end position="129"/>
    </location>
</feature>
<evidence type="ECO:0000313" key="3">
    <source>
        <dbReference type="Proteomes" id="UP000321389"/>
    </source>
</evidence>
<dbReference type="EMBL" id="CP042301">
    <property type="protein sequence ID" value="QDZ03054.1"/>
    <property type="molecule type" value="Genomic_DNA"/>
</dbReference>
<feature type="signal peptide" evidence="1">
    <location>
        <begin position="1"/>
        <end position="26"/>
    </location>
</feature>
<sequence length="129" mass="13980">MLSRRSFIAGALGAALLAGSAPGAQADTYLGSYVARISGNDHYASDGYPLDNAAQVVRQDRANFHRFGTGDAEDDYDPWFGSNKARARLQSMLEKRGAMSGGTRRAIMNGNPLIEVQVFSRSVKVRVLR</sequence>
<dbReference type="OrthoDB" id="8453064at2"/>
<reference evidence="2" key="1">
    <citation type="submission" date="2020-04" db="EMBL/GenBank/DDBJ databases">
        <title>Nitratireductor sp. nov. isolated from mangrove soil.</title>
        <authorList>
            <person name="Ye Y."/>
        </authorList>
    </citation>
    <scope>NUCLEOTIDE SEQUENCE</scope>
    <source>
        <strain evidence="2">SY7</strain>
    </source>
</reference>
<dbReference type="AlphaFoldDB" id="A0A5B8L573"/>
<dbReference type="InterPro" id="IPR006311">
    <property type="entry name" value="TAT_signal"/>
</dbReference>
<accession>A0A5B8L573</accession>
<dbReference type="KEGG" id="niy:FQ775_23295"/>
<gene>
    <name evidence="2" type="ORF">FQ775_23295</name>
</gene>
<protein>
    <recommendedName>
        <fullName evidence="4">DUF4148 domain-containing protein</fullName>
    </recommendedName>
</protein>
<dbReference type="PROSITE" id="PS51318">
    <property type="entry name" value="TAT"/>
    <property type="match status" value="1"/>
</dbReference>
<name>A0A5B8L573_9HYPH</name>
<keyword evidence="1" id="KW-0732">Signal</keyword>
<keyword evidence="3" id="KW-1185">Reference proteome</keyword>